<dbReference type="Proteomes" id="UP000249915">
    <property type="component" value="Unassembled WGS sequence"/>
</dbReference>
<keyword evidence="2" id="KW-1185">Reference proteome</keyword>
<name>A0A2V4AN97_9PSEU</name>
<protein>
    <submittedName>
        <fullName evidence="1">Uncharacterized protein</fullName>
    </submittedName>
</protein>
<reference evidence="1 2" key="1">
    <citation type="submission" date="2016-07" db="EMBL/GenBank/DDBJ databases">
        <title>Draft genome sequence of Prauserella muralis DSM 45305, isolated from a mould-covered wall in an indoor environment.</title>
        <authorList>
            <person name="Ruckert C."/>
            <person name="Albersmeier A."/>
            <person name="Jiang C.-L."/>
            <person name="Jiang Y."/>
            <person name="Kalinowski J."/>
            <person name="Schneider O."/>
            <person name="Winkler A."/>
            <person name="Zotchev S.B."/>
        </authorList>
    </citation>
    <scope>NUCLEOTIDE SEQUENCE [LARGE SCALE GENOMIC DNA]</scope>
    <source>
        <strain evidence="1 2">DSM 45305</strain>
    </source>
</reference>
<comment type="caution">
    <text evidence="1">The sequence shown here is derived from an EMBL/GenBank/DDBJ whole genome shotgun (WGS) entry which is preliminary data.</text>
</comment>
<dbReference type="Pfam" id="PF17240">
    <property type="entry name" value="DUF5313"/>
    <property type="match status" value="1"/>
</dbReference>
<gene>
    <name evidence="1" type="ORF">BAY60_19930</name>
</gene>
<dbReference type="AlphaFoldDB" id="A0A2V4AN97"/>
<dbReference type="InterPro" id="IPR035197">
    <property type="entry name" value="DUF5313"/>
</dbReference>
<dbReference type="RefSeq" id="WP_112282767.1">
    <property type="nucleotide sequence ID" value="NZ_MASW01000005.1"/>
</dbReference>
<proteinExistence type="predicted"/>
<accession>A0A2V4AN97</accession>
<evidence type="ECO:0000313" key="1">
    <source>
        <dbReference type="EMBL" id="PXY22166.1"/>
    </source>
</evidence>
<dbReference type="EMBL" id="MASW01000005">
    <property type="protein sequence ID" value="PXY22166.1"/>
    <property type="molecule type" value="Genomic_DNA"/>
</dbReference>
<dbReference type="OrthoDB" id="5195204at2"/>
<evidence type="ECO:0000313" key="2">
    <source>
        <dbReference type="Proteomes" id="UP000249915"/>
    </source>
</evidence>
<sequence>MASERDRPGPVQWLWYAVGGRLPQAYREWVLRDVTARTWMWRHAARSTVLLAPLCSAWLLLPGPLGLRLPLVLLAALVGYFYSLAYAEESVEHRLSKYGYPRGTARRTRAAARAERDADLHERYLARYRRQE</sequence>
<organism evidence="1 2">
    <name type="scientific">Prauserella muralis</name>
    <dbReference type="NCBI Taxonomy" id="588067"/>
    <lineage>
        <taxon>Bacteria</taxon>
        <taxon>Bacillati</taxon>
        <taxon>Actinomycetota</taxon>
        <taxon>Actinomycetes</taxon>
        <taxon>Pseudonocardiales</taxon>
        <taxon>Pseudonocardiaceae</taxon>
        <taxon>Prauserella</taxon>
    </lineage>
</organism>